<dbReference type="GO" id="GO:0005654">
    <property type="term" value="C:nucleoplasm"/>
    <property type="evidence" value="ECO:0007669"/>
    <property type="project" value="TreeGrafter"/>
</dbReference>
<dbReference type="AlphaFoldDB" id="A0A9W8C194"/>
<dbReference type="Gene3D" id="3.40.50.10490">
    <property type="entry name" value="Glucose-6-phosphate isomerase like protein, domain 1"/>
    <property type="match status" value="1"/>
</dbReference>
<sequence length="587" mass="65282">RPFYELSLPVTEKCNPISRDIDRADAKHMLQILKTCDAEIFKNDDQGIYSSPIIHTMVDVAKKVEMMLREPDESLIVLSGCGTSGRIAFLLATSFNQMLTDQQHTQIYSYIIAGGDRALLTSQEAPEDRPLLGARMLDEVCAGKKRVLFMGISCGMSAPFVAGQLDLCLKHLDVFTPVLLGFNPVHMARNEPMQDCSFHFKEVAERMATEQEQGKAFIINPIVGPEAISGSSRMKGGSATKIILEAVLLAGHEAIFREKTISPECLSSWITASERIYENTYSHADELTALVQKAGESLGKNGHVYYLGWRTLGIIGMIDASECMPTFGADFGDVRGFINNGFKEMTNKEGDLSSMGPEFVIGHQDFVDTVLPVLNQNDMIVFLFTVKDDLHEMTALANQVKRKTSNLHAVAHDLETLHIPKRMCDVFETVLKMTWSFSSDDEIAVMKQKWELSTKCCLNALSTGAHVLKGKVYMNFMIDLRVTNSKLYRRAVNILQRFTGRSKPECESALLRAIYSTDDVSEEMTSADVRTHTELANRRDRVVPAALVMIHRGCSLTEAKHHLDSHAVIRDAVTSCVLSPVNTADMK</sequence>
<name>A0A9W8C194_TRIRA</name>
<dbReference type="PROSITE" id="PS01272">
    <property type="entry name" value="GCKR"/>
    <property type="match status" value="1"/>
</dbReference>
<dbReference type="FunFam" id="1.10.8.1080:FF:000002">
    <property type="entry name" value="Glucokinase regulatory protein"/>
    <property type="match status" value="1"/>
</dbReference>
<dbReference type="InterPro" id="IPR046348">
    <property type="entry name" value="SIS_dom_sf"/>
</dbReference>
<protein>
    <submittedName>
        <fullName evidence="3">Glucokinase regulatory protein</fullName>
    </submittedName>
</protein>
<dbReference type="Pfam" id="PF22198">
    <property type="entry name" value="GKRP_SIS_2"/>
    <property type="match status" value="1"/>
</dbReference>
<dbReference type="InterPro" id="IPR005486">
    <property type="entry name" value="Glucokinase_regulatory_CS"/>
</dbReference>
<dbReference type="GO" id="GO:0042593">
    <property type="term" value="P:glucose homeostasis"/>
    <property type="evidence" value="ECO:0007669"/>
    <property type="project" value="TreeGrafter"/>
</dbReference>
<keyword evidence="1" id="KW-0119">Carbohydrate metabolism</keyword>
<dbReference type="Gene3D" id="1.10.8.1080">
    <property type="match status" value="1"/>
</dbReference>
<dbReference type="FunFam" id="3.40.50.12620:FF:000001">
    <property type="entry name" value="Glucokinase regulatory protein"/>
    <property type="match status" value="1"/>
</dbReference>
<dbReference type="GO" id="GO:0009750">
    <property type="term" value="P:response to fructose"/>
    <property type="evidence" value="ECO:0007669"/>
    <property type="project" value="TreeGrafter"/>
</dbReference>
<gene>
    <name evidence="3" type="ORF">IRJ41_024488</name>
</gene>
<dbReference type="InterPro" id="IPR054017">
    <property type="entry name" value="GKRP_SIS_2"/>
</dbReference>
<feature type="domain" description="SIS" evidence="2">
    <location>
        <begin position="64"/>
        <end position="257"/>
    </location>
</feature>
<reference evidence="3" key="1">
    <citation type="submission" date="2021-02" db="EMBL/GenBank/DDBJ databases">
        <title>Comparative genomics reveals that relaxation of natural selection precedes convergent phenotypic evolution of cavefish.</title>
        <authorList>
            <person name="Peng Z."/>
        </authorList>
    </citation>
    <scope>NUCLEOTIDE SEQUENCE</scope>
    <source>
        <tissue evidence="3">Muscle</tissue>
    </source>
</reference>
<dbReference type="GO" id="GO:0019899">
    <property type="term" value="F:enzyme binding"/>
    <property type="evidence" value="ECO:0007669"/>
    <property type="project" value="TreeGrafter"/>
</dbReference>
<dbReference type="SUPFAM" id="SSF53697">
    <property type="entry name" value="SIS domain"/>
    <property type="match status" value="2"/>
</dbReference>
<dbReference type="PROSITE" id="PS51464">
    <property type="entry name" value="SIS"/>
    <property type="match status" value="1"/>
</dbReference>
<dbReference type="InterPro" id="IPR040190">
    <property type="entry name" value="MURQ/GCKR"/>
</dbReference>
<evidence type="ECO:0000256" key="1">
    <source>
        <dbReference type="ARBA" id="ARBA00023277"/>
    </source>
</evidence>
<accession>A0A9W8C194</accession>
<dbReference type="EMBL" id="JAFHDT010000010">
    <property type="protein sequence ID" value="KAI7805064.1"/>
    <property type="molecule type" value="Genomic_DNA"/>
</dbReference>
<dbReference type="Gene3D" id="3.40.50.12620">
    <property type="match status" value="1"/>
</dbReference>
<dbReference type="GO" id="GO:0004857">
    <property type="term" value="F:enzyme inhibitor activity"/>
    <property type="evidence" value="ECO:0007669"/>
    <property type="project" value="TreeGrafter"/>
</dbReference>
<dbReference type="GO" id="GO:1901135">
    <property type="term" value="P:carbohydrate derivative metabolic process"/>
    <property type="evidence" value="ECO:0007669"/>
    <property type="project" value="InterPro"/>
</dbReference>
<dbReference type="GO" id="GO:0005829">
    <property type="term" value="C:cytosol"/>
    <property type="evidence" value="ECO:0007669"/>
    <property type="project" value="TreeGrafter"/>
</dbReference>
<dbReference type="PANTHER" id="PTHR10088:SF4">
    <property type="entry name" value="GLUCOKINASE REGULATORY PROTEIN"/>
    <property type="match status" value="1"/>
</dbReference>
<dbReference type="Pfam" id="PF22645">
    <property type="entry name" value="GKRP_SIS_N"/>
    <property type="match status" value="1"/>
</dbReference>
<dbReference type="Pfam" id="PF20741">
    <property type="entry name" value="GKRP-like_C"/>
    <property type="match status" value="1"/>
</dbReference>
<feature type="non-terminal residue" evidence="3">
    <location>
        <position position="587"/>
    </location>
</feature>
<evidence type="ECO:0000259" key="2">
    <source>
        <dbReference type="PROSITE" id="PS51464"/>
    </source>
</evidence>
<dbReference type="PANTHER" id="PTHR10088">
    <property type="entry name" value="GLUCOKINASE REGULATORY PROTEIN"/>
    <property type="match status" value="1"/>
</dbReference>
<dbReference type="Proteomes" id="UP001059041">
    <property type="component" value="Linkage Group LG10"/>
</dbReference>
<organism evidence="3 4">
    <name type="scientific">Triplophysa rosa</name>
    <name type="common">Cave loach</name>
    <dbReference type="NCBI Taxonomy" id="992332"/>
    <lineage>
        <taxon>Eukaryota</taxon>
        <taxon>Metazoa</taxon>
        <taxon>Chordata</taxon>
        <taxon>Craniata</taxon>
        <taxon>Vertebrata</taxon>
        <taxon>Euteleostomi</taxon>
        <taxon>Actinopterygii</taxon>
        <taxon>Neopterygii</taxon>
        <taxon>Teleostei</taxon>
        <taxon>Ostariophysi</taxon>
        <taxon>Cypriniformes</taxon>
        <taxon>Nemacheilidae</taxon>
        <taxon>Triplophysa</taxon>
    </lineage>
</organism>
<dbReference type="GO" id="GO:0070095">
    <property type="term" value="F:fructose-6-phosphate binding"/>
    <property type="evidence" value="ECO:0007669"/>
    <property type="project" value="TreeGrafter"/>
</dbReference>
<keyword evidence="4" id="KW-1185">Reference proteome</keyword>
<dbReference type="InterPro" id="IPR001347">
    <property type="entry name" value="SIS_dom"/>
</dbReference>
<dbReference type="GO" id="GO:0030246">
    <property type="term" value="F:carbohydrate binding"/>
    <property type="evidence" value="ECO:0007669"/>
    <property type="project" value="TreeGrafter"/>
</dbReference>
<evidence type="ECO:0000313" key="4">
    <source>
        <dbReference type="Proteomes" id="UP001059041"/>
    </source>
</evidence>
<comment type="caution">
    <text evidence="3">The sequence shown here is derived from an EMBL/GenBank/DDBJ whole genome shotgun (WGS) entry which is preliminary data.</text>
</comment>
<evidence type="ECO:0000313" key="3">
    <source>
        <dbReference type="EMBL" id="KAI7805064.1"/>
    </source>
</evidence>
<proteinExistence type="predicted"/>